<keyword evidence="3" id="KW-1185">Reference proteome</keyword>
<feature type="domain" description="MOSC" evidence="1">
    <location>
        <begin position="136"/>
        <end position="285"/>
    </location>
</feature>
<dbReference type="InterPro" id="IPR011037">
    <property type="entry name" value="Pyrv_Knase-like_insert_dom_sf"/>
</dbReference>
<dbReference type="PROSITE" id="PS51340">
    <property type="entry name" value="MOSC"/>
    <property type="match status" value="1"/>
</dbReference>
<gene>
    <name evidence="2" type="ORF">EXY25_08765</name>
</gene>
<organism evidence="2 3">
    <name type="scientific">Corallincola spongiicola</name>
    <dbReference type="NCBI Taxonomy" id="2520508"/>
    <lineage>
        <taxon>Bacteria</taxon>
        <taxon>Pseudomonadati</taxon>
        <taxon>Pseudomonadota</taxon>
        <taxon>Gammaproteobacteria</taxon>
        <taxon>Alteromonadales</taxon>
        <taxon>Psychromonadaceae</taxon>
        <taxon>Corallincola</taxon>
    </lineage>
</organism>
<evidence type="ECO:0000313" key="3">
    <source>
        <dbReference type="Proteomes" id="UP000292544"/>
    </source>
</evidence>
<sequence>MSCVVTHLYIYPVKSLAGISLPEAQLSVEGLQYDRQWMLVDSKGRFVTQRQCPALAAIKTAIEPEQLILSAEGHEPFSIPLKRTTHVPLPLMDVTVWKDQVEATDEGDSVSQWLAKVLGTQWPRPLRLVRFAEQAQRPVSQSHLRQGESANTHFADGYPYLLANQASLEEFNNVLAAQGLPTIPMSRFRPNIIVTGWSAFQENHVSEVSHDDYSLALRKPCERCPMITVDQQSGKRQEPTGQPLRALTEMATLGDVKAGAFFGQNAILVDGLSKTIKVGDQWQYQAK</sequence>
<name>A0ABY1WS11_9GAMM</name>
<comment type="caution">
    <text evidence="2">The sequence shown here is derived from an EMBL/GenBank/DDBJ whole genome shotgun (WGS) entry which is preliminary data.</text>
</comment>
<dbReference type="PANTHER" id="PTHR14237:SF19">
    <property type="entry name" value="MITOCHONDRIAL AMIDOXIME REDUCING COMPONENT 1"/>
    <property type="match status" value="1"/>
</dbReference>
<dbReference type="SUPFAM" id="SSF50800">
    <property type="entry name" value="PK beta-barrel domain-like"/>
    <property type="match status" value="1"/>
</dbReference>
<dbReference type="PANTHER" id="PTHR14237">
    <property type="entry name" value="MOLYBDOPTERIN COFACTOR SULFURASE MOSC"/>
    <property type="match status" value="1"/>
</dbReference>
<dbReference type="InterPro" id="IPR005303">
    <property type="entry name" value="MOCOS_middle"/>
</dbReference>
<evidence type="ECO:0000313" key="2">
    <source>
        <dbReference type="EMBL" id="TAA47314.1"/>
    </source>
</evidence>
<accession>A0ABY1WS11</accession>
<dbReference type="InterPro" id="IPR005302">
    <property type="entry name" value="MoCF_Sase_C"/>
</dbReference>
<dbReference type="Pfam" id="PF03476">
    <property type="entry name" value="MOSC_N"/>
    <property type="match status" value="1"/>
</dbReference>
<protein>
    <submittedName>
        <fullName evidence="2">MOSC domain-containing protein</fullName>
    </submittedName>
</protein>
<evidence type="ECO:0000259" key="1">
    <source>
        <dbReference type="PROSITE" id="PS51340"/>
    </source>
</evidence>
<reference evidence="3" key="1">
    <citation type="submission" date="2019-02" db="EMBL/GenBank/DDBJ databases">
        <title>Draft genome sequence of Muricauda sp. 176CP4-71.</title>
        <authorList>
            <person name="Park J.-S."/>
        </authorList>
    </citation>
    <scope>NUCLEOTIDE SEQUENCE [LARGE SCALE GENOMIC DNA]</scope>
    <source>
        <strain evidence="3">176GS2-150</strain>
    </source>
</reference>
<dbReference type="EMBL" id="SHLY01000002">
    <property type="protein sequence ID" value="TAA47314.1"/>
    <property type="molecule type" value="Genomic_DNA"/>
</dbReference>
<dbReference type="RefSeq" id="WP_130566460.1">
    <property type="nucleotide sequence ID" value="NZ_SHLY01000002.1"/>
</dbReference>
<dbReference type="Proteomes" id="UP000292544">
    <property type="component" value="Unassembled WGS sequence"/>
</dbReference>
<dbReference type="SUPFAM" id="SSF141673">
    <property type="entry name" value="MOSC N-terminal domain-like"/>
    <property type="match status" value="1"/>
</dbReference>
<proteinExistence type="predicted"/>
<dbReference type="Pfam" id="PF03473">
    <property type="entry name" value="MOSC"/>
    <property type="match status" value="1"/>
</dbReference>